<dbReference type="Proteomes" id="UP001156682">
    <property type="component" value="Unassembled WGS sequence"/>
</dbReference>
<feature type="transmembrane region" description="Helical" evidence="12">
    <location>
        <begin position="12"/>
        <end position="30"/>
    </location>
</feature>
<evidence type="ECO:0000256" key="5">
    <source>
        <dbReference type="ARBA" id="ARBA00022989"/>
    </source>
</evidence>
<keyword evidence="11" id="KW-0697">Rotamase</keyword>
<feature type="domain" description="PpiC" evidence="13">
    <location>
        <begin position="267"/>
        <end position="367"/>
    </location>
</feature>
<proteinExistence type="inferred from homology"/>
<keyword evidence="15" id="KW-1185">Reference proteome</keyword>
<reference evidence="15" key="1">
    <citation type="journal article" date="2019" name="Int. J. Syst. Evol. Microbiol.">
        <title>The Global Catalogue of Microorganisms (GCM) 10K type strain sequencing project: providing services to taxonomists for standard genome sequencing and annotation.</title>
        <authorList>
            <consortium name="The Broad Institute Genomics Platform"/>
            <consortium name="The Broad Institute Genome Sequencing Center for Infectious Disease"/>
            <person name="Wu L."/>
            <person name="Ma J."/>
        </authorList>
    </citation>
    <scope>NUCLEOTIDE SEQUENCE [LARGE SCALE GENOMIC DNA]</scope>
    <source>
        <strain evidence="15">NBRC 100033</strain>
    </source>
</reference>
<dbReference type="Gene3D" id="3.10.50.40">
    <property type="match status" value="1"/>
</dbReference>
<gene>
    <name evidence="14" type="ORF">GCM10007878_21470</name>
</gene>
<evidence type="ECO:0000256" key="4">
    <source>
        <dbReference type="ARBA" id="ARBA00022692"/>
    </source>
</evidence>
<sequence>MLVKIRERSKGIVAYFLVGLIAIAFSLWGMDSLFTAMRGDPNEVAKVNSESISQFQVDQVAQQQMRQLQQQGQIDTDQLDMNLLRQFALNQIIQEQLVQQKVQQLNMQVGDRQLERQIVRISSFQDEEGRFQQDRFSQLIAQQGLSPQAFRAQLKQDILAQQLLGGLSASEFILANEVEEFQLLIGQKRDYRYKIIPTQSYLSQVEVTPEEIENFYQQQAQNFQTPEQLRLNYLIFDPSQLAKQFNPSEAELKAEYERYISSLQNQQSDYSAAHILLTYSTAAEKQQAQERLEAVKEKIQAGADFATQAAEVSEDIATAKQGGKLGRIQAGSLNASFEEALFALEQPGDLSNVIETEFGLHLIQLTDKQEPELPAFETLRPELVERVIAQPLRNATSEKLEELTNLSFSSDNLASVAEAADLEVQLSDWLVRGKLKGIWAESKVSKAIFADDLIKDGWLTQPLALADGRYLIAGRETYQPQEQQALEEVSEAVTAELKQQKASELVSKLAQQQLDKLQAQEEVAGDWQSVNKATRNASQVLADINQAAFRLSLAKPTTSLSLINGDSVIIELHQVTQGELSSNEAEVSQLSLALQEEQSYRMQNSFVQQLERDAKIILR</sequence>
<keyword evidence="6 12" id="KW-0472">Membrane</keyword>
<comment type="similarity">
    <text evidence="8">Belongs to the PpiD chaperone family.</text>
</comment>
<dbReference type="SUPFAM" id="SSF109998">
    <property type="entry name" value="Triger factor/SurA peptide-binding domain-like"/>
    <property type="match status" value="1"/>
</dbReference>
<dbReference type="PANTHER" id="PTHR47529">
    <property type="entry name" value="PEPTIDYL-PROLYL CIS-TRANS ISOMERASE D"/>
    <property type="match status" value="1"/>
</dbReference>
<dbReference type="PROSITE" id="PS01096">
    <property type="entry name" value="PPIC_PPIASE_1"/>
    <property type="match status" value="1"/>
</dbReference>
<evidence type="ECO:0000256" key="1">
    <source>
        <dbReference type="ARBA" id="ARBA00004382"/>
    </source>
</evidence>
<evidence type="ECO:0000256" key="7">
    <source>
        <dbReference type="ARBA" id="ARBA00023186"/>
    </source>
</evidence>
<dbReference type="PROSITE" id="PS50198">
    <property type="entry name" value="PPIC_PPIASE_2"/>
    <property type="match status" value="1"/>
</dbReference>
<evidence type="ECO:0000313" key="15">
    <source>
        <dbReference type="Proteomes" id="UP001156682"/>
    </source>
</evidence>
<evidence type="ECO:0000256" key="11">
    <source>
        <dbReference type="PROSITE-ProRule" id="PRU00278"/>
    </source>
</evidence>
<dbReference type="InterPro" id="IPR052029">
    <property type="entry name" value="PpiD_chaperone"/>
</dbReference>
<dbReference type="InterPro" id="IPR000297">
    <property type="entry name" value="PPIase_PpiC"/>
</dbReference>
<evidence type="ECO:0000256" key="2">
    <source>
        <dbReference type="ARBA" id="ARBA00022475"/>
    </source>
</evidence>
<protein>
    <recommendedName>
        <fullName evidence="9">Periplasmic chaperone PpiD</fullName>
    </recommendedName>
    <alternativeName>
        <fullName evidence="10">Periplasmic folding chaperone</fullName>
    </alternativeName>
</protein>
<keyword evidence="4 12" id="KW-0812">Transmembrane</keyword>
<dbReference type="GO" id="GO:0016853">
    <property type="term" value="F:isomerase activity"/>
    <property type="evidence" value="ECO:0007669"/>
    <property type="project" value="UniProtKB-KW"/>
</dbReference>
<keyword evidence="11 14" id="KW-0413">Isomerase</keyword>
<evidence type="ECO:0000256" key="10">
    <source>
        <dbReference type="ARBA" id="ARBA00042775"/>
    </source>
</evidence>
<evidence type="ECO:0000256" key="9">
    <source>
        <dbReference type="ARBA" id="ARBA00040743"/>
    </source>
</evidence>
<keyword evidence="3" id="KW-0997">Cell inner membrane</keyword>
<dbReference type="SUPFAM" id="SSF54534">
    <property type="entry name" value="FKBP-like"/>
    <property type="match status" value="1"/>
</dbReference>
<dbReference type="InterPro" id="IPR046357">
    <property type="entry name" value="PPIase_dom_sf"/>
</dbReference>
<keyword evidence="2" id="KW-1003">Cell membrane</keyword>
<evidence type="ECO:0000256" key="12">
    <source>
        <dbReference type="SAM" id="Phobius"/>
    </source>
</evidence>
<dbReference type="InterPro" id="IPR023058">
    <property type="entry name" value="PPIase_PpiC_CS"/>
</dbReference>
<dbReference type="RefSeq" id="WP_027851174.1">
    <property type="nucleotide sequence ID" value="NZ_BSOR01000037.1"/>
</dbReference>
<evidence type="ECO:0000256" key="3">
    <source>
        <dbReference type="ARBA" id="ARBA00022519"/>
    </source>
</evidence>
<name>A0ABQ6A3N4_9GAMM</name>
<dbReference type="EMBL" id="BSOR01000037">
    <property type="protein sequence ID" value="GLR64709.1"/>
    <property type="molecule type" value="Genomic_DNA"/>
</dbReference>
<comment type="caution">
    <text evidence="14">The sequence shown here is derived from an EMBL/GenBank/DDBJ whole genome shotgun (WGS) entry which is preliminary data.</text>
</comment>
<evidence type="ECO:0000256" key="8">
    <source>
        <dbReference type="ARBA" id="ARBA00038408"/>
    </source>
</evidence>
<dbReference type="Pfam" id="PF13616">
    <property type="entry name" value="Rotamase_3"/>
    <property type="match status" value="1"/>
</dbReference>
<comment type="subcellular location">
    <subcellularLocation>
        <location evidence="1">Cell inner membrane</location>
        <topology evidence="1">Single-pass type II membrane protein</topology>
        <orientation evidence="1">Periplasmic side</orientation>
    </subcellularLocation>
</comment>
<dbReference type="Pfam" id="PF13624">
    <property type="entry name" value="SurA_N_3"/>
    <property type="match status" value="1"/>
</dbReference>
<dbReference type="Gene3D" id="1.10.4030.10">
    <property type="entry name" value="Porin chaperone SurA, peptide-binding domain"/>
    <property type="match status" value="1"/>
</dbReference>
<dbReference type="PANTHER" id="PTHR47529:SF1">
    <property type="entry name" value="PERIPLASMIC CHAPERONE PPID"/>
    <property type="match status" value="1"/>
</dbReference>
<evidence type="ECO:0000313" key="14">
    <source>
        <dbReference type="EMBL" id="GLR64709.1"/>
    </source>
</evidence>
<keyword evidence="7" id="KW-0143">Chaperone</keyword>
<evidence type="ECO:0000259" key="13">
    <source>
        <dbReference type="PROSITE" id="PS50198"/>
    </source>
</evidence>
<accession>A0ABQ6A3N4</accession>
<dbReference type="InterPro" id="IPR027304">
    <property type="entry name" value="Trigger_fact/SurA_dom_sf"/>
</dbReference>
<evidence type="ECO:0000256" key="6">
    <source>
        <dbReference type="ARBA" id="ARBA00023136"/>
    </source>
</evidence>
<organism evidence="14 15">
    <name type="scientific">Marinospirillum insulare</name>
    <dbReference type="NCBI Taxonomy" id="217169"/>
    <lineage>
        <taxon>Bacteria</taxon>
        <taxon>Pseudomonadati</taxon>
        <taxon>Pseudomonadota</taxon>
        <taxon>Gammaproteobacteria</taxon>
        <taxon>Oceanospirillales</taxon>
        <taxon>Oceanospirillaceae</taxon>
        <taxon>Marinospirillum</taxon>
    </lineage>
</organism>
<keyword evidence="5 12" id="KW-1133">Transmembrane helix</keyword>